<protein>
    <submittedName>
        <fullName evidence="1">Uncharacterized protein</fullName>
    </submittedName>
</protein>
<keyword evidence="2" id="KW-1185">Reference proteome</keyword>
<organism evidence="1 2">
    <name type="scientific">Protea cynaroides</name>
    <dbReference type="NCBI Taxonomy" id="273540"/>
    <lineage>
        <taxon>Eukaryota</taxon>
        <taxon>Viridiplantae</taxon>
        <taxon>Streptophyta</taxon>
        <taxon>Embryophyta</taxon>
        <taxon>Tracheophyta</taxon>
        <taxon>Spermatophyta</taxon>
        <taxon>Magnoliopsida</taxon>
        <taxon>Proteales</taxon>
        <taxon>Proteaceae</taxon>
        <taxon>Protea</taxon>
    </lineage>
</organism>
<reference evidence="1" key="1">
    <citation type="journal article" date="2023" name="Plant J.">
        <title>The genome of the king protea, Protea cynaroides.</title>
        <authorList>
            <person name="Chang J."/>
            <person name="Duong T.A."/>
            <person name="Schoeman C."/>
            <person name="Ma X."/>
            <person name="Roodt D."/>
            <person name="Barker N."/>
            <person name="Li Z."/>
            <person name="Van de Peer Y."/>
            <person name="Mizrachi E."/>
        </authorList>
    </citation>
    <scope>NUCLEOTIDE SEQUENCE</scope>
    <source>
        <tissue evidence="1">Young leaves</tissue>
    </source>
</reference>
<accession>A0A9Q0KQQ7</accession>
<dbReference type="Proteomes" id="UP001141806">
    <property type="component" value="Unassembled WGS sequence"/>
</dbReference>
<gene>
    <name evidence="1" type="ORF">NE237_008089</name>
</gene>
<dbReference type="AlphaFoldDB" id="A0A9Q0KQQ7"/>
<evidence type="ECO:0000313" key="2">
    <source>
        <dbReference type="Proteomes" id="UP001141806"/>
    </source>
</evidence>
<name>A0A9Q0KQQ7_9MAGN</name>
<sequence>MMEVIRISSLKKFQAYVMVTEKYMKHHGKKGLTYPTVLICLGQDDPRRFDTDPVVSKHLPVLAFPAKPSKKIHFFPSKSMKPEKEQKSVLNAKLKIKTTSCMSQTSNQQEKVCLNPTIFLQG</sequence>
<dbReference type="EMBL" id="JAMYWD010000004">
    <property type="protein sequence ID" value="KAJ4974915.1"/>
    <property type="molecule type" value="Genomic_DNA"/>
</dbReference>
<comment type="caution">
    <text evidence="1">The sequence shown here is derived from an EMBL/GenBank/DDBJ whole genome shotgun (WGS) entry which is preliminary data.</text>
</comment>
<proteinExistence type="predicted"/>
<evidence type="ECO:0000313" key="1">
    <source>
        <dbReference type="EMBL" id="KAJ4974915.1"/>
    </source>
</evidence>